<gene>
    <name evidence="2" type="ORF">HXX76_004101</name>
</gene>
<name>A0A835TB96_CHLIN</name>
<accession>A0A835TB96</accession>
<sequence length="701" mass="73752">MEQHDARRLRLLCLAASSGDGPSLDAALAHCGCSATSEVLISAAAAGRRAACERLLAEGCVVGADAACAAAEAGHLSLCSLLWSQRSRNCRFDEEVDADADIVRVAEAACFGGHAHVLEWLEDEAGLYDEAGRWGNEHRRQEIDEGLAAAAARGGHLLLMRRQLAKLAAPRHAGRTWGRLLCDVAVGCPLPVFRELAEKWRQLEPPQPGEATAAAGAREDGIALLLHALGSRTPYWQEKVELVLARRPDGPAALATITGDQKAPWLVDFTPFMWASAQPDFEQRLRYLVSENGTGAAAAGAAAVAAAGAGDVGALRFLLDECGVRLSVSCICDAAAGRHAVLEFLRGRGQLPSCSGRNGRTLDPSAAPVRVLAAAAMIPSRPTGPVNLASGLWSRVFERVAREGADFAALRYLHERLGAAVRLRPVAAAGSEEQLEWALGVAAGGAGAAAAQGPAPAAQPLLLAALEGGNLAAASHLHARGLAPVLPAADQVLGLFQNRPLDFMPGAFDAVRWLVEQRRAGAGSAAAVAGAAAVGGAAGEAAAGLADAEWKGLLGEVGLDGRLRGRFSENQVPPNANAVATADTFMLPYTIKREVADMRKKRKRAAAAAAAACAEKSGHTAEAEARAAHERKHERERERVEGVIAVRRLVVAYVEQRFREHVEWEEEMKENAHDGDGAALFYSSDDDYDDAFVGAIANPFF</sequence>
<dbReference type="Proteomes" id="UP000650467">
    <property type="component" value="Unassembled WGS sequence"/>
</dbReference>
<dbReference type="GO" id="GO:0046513">
    <property type="term" value="P:ceramide biosynthetic process"/>
    <property type="evidence" value="ECO:0007669"/>
    <property type="project" value="TreeGrafter"/>
</dbReference>
<dbReference type="EMBL" id="JAEHOC010000007">
    <property type="protein sequence ID" value="KAG2439983.1"/>
    <property type="molecule type" value="Genomic_DNA"/>
</dbReference>
<organism evidence="2 3">
    <name type="scientific">Chlamydomonas incerta</name>
    <dbReference type="NCBI Taxonomy" id="51695"/>
    <lineage>
        <taxon>Eukaryota</taxon>
        <taxon>Viridiplantae</taxon>
        <taxon>Chlorophyta</taxon>
        <taxon>core chlorophytes</taxon>
        <taxon>Chlorophyceae</taxon>
        <taxon>CS clade</taxon>
        <taxon>Chlamydomonadales</taxon>
        <taxon>Chlamydomonadaceae</taxon>
        <taxon>Chlamydomonas</taxon>
    </lineage>
</organism>
<dbReference type="GO" id="GO:0016020">
    <property type="term" value="C:membrane"/>
    <property type="evidence" value="ECO:0007669"/>
    <property type="project" value="TreeGrafter"/>
</dbReference>
<comment type="caution">
    <text evidence="2">The sequence shown here is derived from an EMBL/GenBank/DDBJ whole genome shotgun (WGS) entry which is preliminary data.</text>
</comment>
<dbReference type="GO" id="GO:0030149">
    <property type="term" value="P:sphingolipid catabolic process"/>
    <property type="evidence" value="ECO:0007669"/>
    <property type="project" value="TreeGrafter"/>
</dbReference>
<dbReference type="GO" id="GO:0004620">
    <property type="term" value="F:phospholipase activity"/>
    <property type="evidence" value="ECO:0007669"/>
    <property type="project" value="TreeGrafter"/>
</dbReference>
<protein>
    <submittedName>
        <fullName evidence="2">Uncharacterized protein</fullName>
    </submittedName>
</protein>
<keyword evidence="3" id="KW-1185">Reference proteome</keyword>
<dbReference type="GO" id="GO:0005783">
    <property type="term" value="C:endoplasmic reticulum"/>
    <property type="evidence" value="ECO:0007669"/>
    <property type="project" value="TreeGrafter"/>
</dbReference>
<dbReference type="OrthoDB" id="548202at2759"/>
<dbReference type="PANTHER" id="PTHR12393">
    <property type="entry name" value="SPHINGOMYELIN PHOSPHODIESTERASE RELATED"/>
    <property type="match status" value="1"/>
</dbReference>
<dbReference type="GO" id="GO:0071944">
    <property type="term" value="C:cell periphery"/>
    <property type="evidence" value="ECO:0007669"/>
    <property type="project" value="TreeGrafter"/>
</dbReference>
<feature type="region of interest" description="Disordered" evidence="1">
    <location>
        <begin position="618"/>
        <end position="637"/>
    </location>
</feature>
<evidence type="ECO:0000313" key="3">
    <source>
        <dbReference type="Proteomes" id="UP000650467"/>
    </source>
</evidence>
<proteinExistence type="predicted"/>
<reference evidence="2" key="1">
    <citation type="journal article" date="2020" name="bioRxiv">
        <title>Comparative genomics of Chlamydomonas.</title>
        <authorList>
            <person name="Craig R.J."/>
            <person name="Hasan A.R."/>
            <person name="Ness R.W."/>
            <person name="Keightley P.D."/>
        </authorList>
    </citation>
    <scope>NUCLEOTIDE SEQUENCE</scope>
    <source>
        <strain evidence="2">SAG 7.73</strain>
    </source>
</reference>
<evidence type="ECO:0000313" key="2">
    <source>
        <dbReference type="EMBL" id="KAG2439983.1"/>
    </source>
</evidence>
<dbReference type="AlphaFoldDB" id="A0A835TB96"/>
<evidence type="ECO:0000256" key="1">
    <source>
        <dbReference type="SAM" id="MobiDB-lite"/>
    </source>
</evidence>
<dbReference type="PANTHER" id="PTHR12393:SF6">
    <property type="entry name" value="SPHINGOMYELIN PHOSPHODIESTERASE 2"/>
    <property type="match status" value="1"/>
</dbReference>